<evidence type="ECO:0000313" key="2">
    <source>
        <dbReference type="WBParaSite" id="jg20500"/>
    </source>
</evidence>
<dbReference type="Proteomes" id="UP000887574">
    <property type="component" value="Unplaced"/>
</dbReference>
<protein>
    <submittedName>
        <fullName evidence="2">Uncharacterized protein</fullName>
    </submittedName>
</protein>
<accession>A0A915DKD9</accession>
<reference evidence="2" key="1">
    <citation type="submission" date="2022-11" db="UniProtKB">
        <authorList>
            <consortium name="WormBaseParasite"/>
        </authorList>
    </citation>
    <scope>IDENTIFICATION</scope>
</reference>
<sequence length="127" mass="14619">MDQEHILELLKAGAESFSLEKLKSSLDKARVLCPDLTIGNRAEFVQNWCWSLGRTPVDQQYTTKEEVDALFEIYQKEMLTFHKRRSKDKVVYVPSTSLLIPQKSLMKTSRIGAKLMVKIENSKVTQN</sequence>
<proteinExistence type="predicted"/>
<keyword evidence="1" id="KW-1185">Reference proteome</keyword>
<evidence type="ECO:0000313" key="1">
    <source>
        <dbReference type="Proteomes" id="UP000887574"/>
    </source>
</evidence>
<name>A0A915DKD9_9BILA</name>
<organism evidence="1 2">
    <name type="scientific">Ditylenchus dipsaci</name>
    <dbReference type="NCBI Taxonomy" id="166011"/>
    <lineage>
        <taxon>Eukaryota</taxon>
        <taxon>Metazoa</taxon>
        <taxon>Ecdysozoa</taxon>
        <taxon>Nematoda</taxon>
        <taxon>Chromadorea</taxon>
        <taxon>Rhabditida</taxon>
        <taxon>Tylenchina</taxon>
        <taxon>Tylenchomorpha</taxon>
        <taxon>Sphaerularioidea</taxon>
        <taxon>Anguinidae</taxon>
        <taxon>Anguininae</taxon>
        <taxon>Ditylenchus</taxon>
    </lineage>
</organism>
<dbReference type="WBParaSite" id="jg20500">
    <property type="protein sequence ID" value="jg20500"/>
    <property type="gene ID" value="jg20500"/>
</dbReference>
<dbReference type="AlphaFoldDB" id="A0A915DKD9"/>